<dbReference type="Gene3D" id="3.20.20.70">
    <property type="entry name" value="Aldolase class I"/>
    <property type="match status" value="1"/>
</dbReference>
<dbReference type="HAMAP" id="MF_00097">
    <property type="entry name" value="TMP_synthase"/>
    <property type="match status" value="1"/>
</dbReference>
<organism evidence="13 14">
    <name type="scientific">Candidatus Lambdaproteobacteria bacterium RIFOXYD2_FULL_56_26</name>
    <dbReference type="NCBI Taxonomy" id="1817773"/>
    <lineage>
        <taxon>Bacteria</taxon>
        <taxon>Pseudomonadati</taxon>
        <taxon>Pseudomonadota</taxon>
        <taxon>Candidatus Lambdaproteobacteria</taxon>
    </lineage>
</organism>
<dbReference type="GO" id="GO:0004789">
    <property type="term" value="F:thiamine-phosphate diphosphorylase activity"/>
    <property type="evidence" value="ECO:0007669"/>
    <property type="project" value="UniProtKB-UniRule"/>
</dbReference>
<feature type="binding site" evidence="9">
    <location>
        <begin position="141"/>
        <end position="143"/>
    </location>
    <ligand>
        <name>2-[(2R,5Z)-2-carboxy-4-methylthiazol-5(2H)-ylidene]ethyl phosphate</name>
        <dbReference type="ChEBI" id="CHEBI:62899"/>
    </ligand>
</feature>
<dbReference type="InterPro" id="IPR013785">
    <property type="entry name" value="Aldolase_TIM"/>
</dbReference>
<evidence type="ECO:0000256" key="9">
    <source>
        <dbReference type="HAMAP-Rule" id="MF_00097"/>
    </source>
</evidence>
<dbReference type="InterPro" id="IPR022998">
    <property type="entry name" value="ThiamineP_synth_TenI"/>
</dbReference>
<evidence type="ECO:0000256" key="11">
    <source>
        <dbReference type="RuleBase" id="RU004253"/>
    </source>
</evidence>
<keyword evidence="4 9" id="KW-0460">Magnesium</keyword>
<evidence type="ECO:0000256" key="4">
    <source>
        <dbReference type="ARBA" id="ARBA00022842"/>
    </source>
</evidence>
<comment type="catalytic activity">
    <reaction evidence="8 9 10">
        <text>2-[(2R,5Z)-2-carboxy-4-methylthiazol-5(2H)-ylidene]ethyl phosphate + 4-amino-2-methyl-5-(diphosphooxymethyl)pyrimidine + 2 H(+) = thiamine phosphate + CO2 + diphosphate</text>
        <dbReference type="Rhea" id="RHEA:47844"/>
        <dbReference type="ChEBI" id="CHEBI:15378"/>
        <dbReference type="ChEBI" id="CHEBI:16526"/>
        <dbReference type="ChEBI" id="CHEBI:33019"/>
        <dbReference type="ChEBI" id="CHEBI:37575"/>
        <dbReference type="ChEBI" id="CHEBI:57841"/>
        <dbReference type="ChEBI" id="CHEBI:62899"/>
        <dbReference type="EC" id="2.5.1.3"/>
    </reaction>
</comment>
<dbReference type="PANTHER" id="PTHR20857:SF15">
    <property type="entry name" value="THIAMINE-PHOSPHATE SYNTHASE"/>
    <property type="match status" value="1"/>
</dbReference>
<dbReference type="EC" id="2.5.1.3" evidence="9"/>
<dbReference type="SUPFAM" id="SSF51391">
    <property type="entry name" value="Thiamin phosphate synthase"/>
    <property type="match status" value="1"/>
</dbReference>
<evidence type="ECO:0000256" key="7">
    <source>
        <dbReference type="ARBA" id="ARBA00047851"/>
    </source>
</evidence>
<feature type="binding site" evidence="9">
    <location>
        <position position="96"/>
    </location>
    <ligand>
        <name>Mg(2+)</name>
        <dbReference type="ChEBI" id="CHEBI:18420"/>
    </ligand>
</feature>
<comment type="pathway">
    <text evidence="1 9 11">Cofactor biosynthesis; thiamine diphosphate biosynthesis; thiamine phosphate from 4-amino-2-methyl-5-diphosphomethylpyrimidine and 4-methyl-5-(2-phosphoethyl)-thiazole: step 1/1.</text>
</comment>
<protein>
    <recommendedName>
        <fullName evidence="9">Thiamine-phosphate synthase</fullName>
        <shortName evidence="9">TP synthase</shortName>
        <shortName evidence="9">TPS</shortName>
        <ecNumber evidence="9">2.5.1.3</ecNumber>
    </recommendedName>
    <alternativeName>
        <fullName evidence="9">Thiamine-phosphate pyrophosphorylase</fullName>
        <shortName evidence="9">TMP pyrophosphorylase</shortName>
        <shortName evidence="9">TMP-PPase</shortName>
    </alternativeName>
</protein>
<keyword evidence="2 9" id="KW-0808">Transferase</keyword>
<sequence length="218" mass="23445">MLVHPLAQFLAQGHLYGITDLRYRWASHQDCAQAMVEAGVRLVQYRGKDLPWEQQRAELLALVPWARERGAWVVVNDHLDLALLSGADGLHLGQGDLDPARARALLGPKVALGLSTHNRVQAQAALGLGIDYLGVGPAYATPSKPEEPEAGLGFLAWTAKEIGLPQVAIGGIQWERLPEVLNTGQRSVAMIEGLLGAPDLKAQVARIEARLAQGQPLG</sequence>
<evidence type="ECO:0000259" key="12">
    <source>
        <dbReference type="Pfam" id="PF02581"/>
    </source>
</evidence>
<dbReference type="Proteomes" id="UP000177583">
    <property type="component" value="Unassembled WGS sequence"/>
</dbReference>
<dbReference type="NCBIfam" id="TIGR00693">
    <property type="entry name" value="thiE"/>
    <property type="match status" value="1"/>
</dbReference>
<comment type="function">
    <text evidence="9">Condenses 4-methyl-5-(beta-hydroxyethyl)thiazole monophosphate (THZ-P) and 2-methyl-4-amino-5-hydroxymethyl pyrimidine pyrophosphate (HMP-PP) to form thiamine monophosphate (TMP).</text>
</comment>
<evidence type="ECO:0000256" key="10">
    <source>
        <dbReference type="RuleBase" id="RU003826"/>
    </source>
</evidence>
<comment type="similarity">
    <text evidence="9 10">Belongs to the thiamine-phosphate synthase family.</text>
</comment>
<dbReference type="InterPro" id="IPR034291">
    <property type="entry name" value="TMP_synthase"/>
</dbReference>
<dbReference type="GO" id="GO:0009228">
    <property type="term" value="P:thiamine biosynthetic process"/>
    <property type="evidence" value="ECO:0007669"/>
    <property type="project" value="UniProtKB-KW"/>
</dbReference>
<dbReference type="GO" id="GO:0000287">
    <property type="term" value="F:magnesium ion binding"/>
    <property type="evidence" value="ECO:0007669"/>
    <property type="project" value="UniProtKB-UniRule"/>
</dbReference>
<dbReference type="EMBL" id="MFNF01000040">
    <property type="protein sequence ID" value="OGH01075.1"/>
    <property type="molecule type" value="Genomic_DNA"/>
</dbReference>
<accession>A0A1F6GSG9</accession>
<comment type="caution">
    <text evidence="13">The sequence shown here is derived from an EMBL/GenBank/DDBJ whole genome shotgun (WGS) entry which is preliminary data.</text>
</comment>
<feature type="binding site" evidence="9">
    <location>
        <position position="171"/>
    </location>
    <ligand>
        <name>2-[(2R,5Z)-2-carboxy-4-methylthiazol-5(2H)-ylidene]ethyl phosphate</name>
        <dbReference type="ChEBI" id="CHEBI:62899"/>
    </ligand>
</feature>
<feature type="domain" description="Thiamine phosphate synthase/TenI" evidence="12">
    <location>
        <begin position="15"/>
        <end position="193"/>
    </location>
</feature>
<dbReference type="GO" id="GO:0005737">
    <property type="term" value="C:cytoplasm"/>
    <property type="evidence" value="ECO:0007669"/>
    <property type="project" value="TreeGrafter"/>
</dbReference>
<dbReference type="AlphaFoldDB" id="A0A1F6GSG9"/>
<evidence type="ECO:0000313" key="14">
    <source>
        <dbReference type="Proteomes" id="UP000177583"/>
    </source>
</evidence>
<comment type="catalytic activity">
    <reaction evidence="6 9 10">
        <text>4-methyl-5-(2-phosphooxyethyl)-thiazole + 4-amino-2-methyl-5-(diphosphooxymethyl)pyrimidine + H(+) = thiamine phosphate + diphosphate</text>
        <dbReference type="Rhea" id="RHEA:22328"/>
        <dbReference type="ChEBI" id="CHEBI:15378"/>
        <dbReference type="ChEBI" id="CHEBI:33019"/>
        <dbReference type="ChEBI" id="CHEBI:37575"/>
        <dbReference type="ChEBI" id="CHEBI:57841"/>
        <dbReference type="ChEBI" id="CHEBI:58296"/>
        <dbReference type="EC" id="2.5.1.3"/>
    </reaction>
</comment>
<name>A0A1F6GSG9_9PROT</name>
<evidence type="ECO:0000256" key="3">
    <source>
        <dbReference type="ARBA" id="ARBA00022723"/>
    </source>
</evidence>
<comment type="caution">
    <text evidence="9">Lacks conserved residue(s) required for the propagation of feature annotation.</text>
</comment>
<dbReference type="Pfam" id="PF02581">
    <property type="entry name" value="TMP-TENI"/>
    <property type="match status" value="1"/>
</dbReference>
<keyword evidence="3 9" id="KW-0479">Metal-binding</keyword>
<feature type="binding site" evidence="9">
    <location>
        <position position="115"/>
    </location>
    <ligand>
        <name>4-amino-2-methyl-5-(diphosphooxymethyl)pyrimidine</name>
        <dbReference type="ChEBI" id="CHEBI:57841"/>
    </ligand>
</feature>
<evidence type="ECO:0000256" key="8">
    <source>
        <dbReference type="ARBA" id="ARBA00047883"/>
    </source>
</evidence>
<proteinExistence type="inferred from homology"/>
<feature type="binding site" evidence="9">
    <location>
        <position position="144"/>
    </location>
    <ligand>
        <name>4-amino-2-methyl-5-(diphosphooxymethyl)pyrimidine</name>
        <dbReference type="ChEBI" id="CHEBI:57841"/>
    </ligand>
</feature>
<dbReference type="InterPro" id="IPR036206">
    <property type="entry name" value="ThiamineP_synth_sf"/>
</dbReference>
<dbReference type="UniPathway" id="UPA00060">
    <property type="reaction ID" value="UER00141"/>
</dbReference>
<feature type="binding site" evidence="9">
    <location>
        <begin position="44"/>
        <end position="48"/>
    </location>
    <ligand>
        <name>4-amino-2-methyl-5-(diphosphooxymethyl)pyrimidine</name>
        <dbReference type="ChEBI" id="CHEBI:57841"/>
    </ligand>
</feature>
<dbReference type="CDD" id="cd00564">
    <property type="entry name" value="TMP_TenI"/>
    <property type="match status" value="1"/>
</dbReference>
<comment type="cofactor">
    <cofactor evidence="9">
        <name>Mg(2+)</name>
        <dbReference type="ChEBI" id="CHEBI:18420"/>
    </cofactor>
    <text evidence="9">Binds 1 Mg(2+) ion per subunit.</text>
</comment>
<reference evidence="13 14" key="1">
    <citation type="journal article" date="2016" name="Nat. Commun.">
        <title>Thousands of microbial genomes shed light on interconnected biogeochemical processes in an aquifer system.</title>
        <authorList>
            <person name="Anantharaman K."/>
            <person name="Brown C.T."/>
            <person name="Hug L.A."/>
            <person name="Sharon I."/>
            <person name="Castelle C.J."/>
            <person name="Probst A.J."/>
            <person name="Thomas B.C."/>
            <person name="Singh A."/>
            <person name="Wilkins M.J."/>
            <person name="Karaoz U."/>
            <person name="Brodie E.L."/>
            <person name="Williams K.H."/>
            <person name="Hubbard S.S."/>
            <person name="Banfield J.F."/>
        </authorList>
    </citation>
    <scope>NUCLEOTIDE SEQUENCE [LARGE SCALE GENOMIC DNA]</scope>
</reference>
<evidence type="ECO:0000256" key="2">
    <source>
        <dbReference type="ARBA" id="ARBA00022679"/>
    </source>
</evidence>
<evidence type="ECO:0000256" key="6">
    <source>
        <dbReference type="ARBA" id="ARBA00047334"/>
    </source>
</evidence>
<comment type="catalytic activity">
    <reaction evidence="7 9 10">
        <text>2-(2-carboxy-4-methylthiazol-5-yl)ethyl phosphate + 4-amino-2-methyl-5-(diphosphooxymethyl)pyrimidine + 2 H(+) = thiamine phosphate + CO2 + diphosphate</text>
        <dbReference type="Rhea" id="RHEA:47848"/>
        <dbReference type="ChEBI" id="CHEBI:15378"/>
        <dbReference type="ChEBI" id="CHEBI:16526"/>
        <dbReference type="ChEBI" id="CHEBI:33019"/>
        <dbReference type="ChEBI" id="CHEBI:37575"/>
        <dbReference type="ChEBI" id="CHEBI:57841"/>
        <dbReference type="ChEBI" id="CHEBI:62890"/>
        <dbReference type="EC" id="2.5.1.3"/>
    </reaction>
</comment>
<dbReference type="PANTHER" id="PTHR20857">
    <property type="entry name" value="THIAMINE-PHOSPHATE PYROPHOSPHORYLASE"/>
    <property type="match status" value="1"/>
</dbReference>
<evidence type="ECO:0000256" key="1">
    <source>
        <dbReference type="ARBA" id="ARBA00005165"/>
    </source>
</evidence>
<feature type="binding site" evidence="9">
    <location>
        <position position="76"/>
    </location>
    <ligand>
        <name>4-amino-2-methyl-5-(diphosphooxymethyl)pyrimidine</name>
        <dbReference type="ChEBI" id="CHEBI:57841"/>
    </ligand>
</feature>
<dbReference type="GO" id="GO:0009229">
    <property type="term" value="P:thiamine diphosphate biosynthetic process"/>
    <property type="evidence" value="ECO:0007669"/>
    <property type="project" value="UniProtKB-UniRule"/>
</dbReference>
<evidence type="ECO:0000313" key="13">
    <source>
        <dbReference type="EMBL" id="OGH01075.1"/>
    </source>
</evidence>
<gene>
    <name evidence="9" type="primary">thiE</name>
    <name evidence="13" type="ORF">A2557_00215</name>
</gene>
<feature type="binding site" evidence="9">
    <location>
        <position position="77"/>
    </location>
    <ligand>
        <name>Mg(2+)</name>
        <dbReference type="ChEBI" id="CHEBI:18420"/>
    </ligand>
</feature>
<keyword evidence="5 9" id="KW-0784">Thiamine biosynthesis</keyword>
<evidence type="ECO:0000256" key="5">
    <source>
        <dbReference type="ARBA" id="ARBA00022977"/>
    </source>
</evidence>